<evidence type="ECO:0000313" key="3">
    <source>
        <dbReference type="EMBL" id="MCW3804611.1"/>
    </source>
</evidence>
<keyword evidence="4" id="KW-1185">Reference proteome</keyword>
<organism evidence="3 4">
    <name type="scientific">Plebeiibacterium marinum</name>
    <dbReference type="NCBI Taxonomy" id="2992111"/>
    <lineage>
        <taxon>Bacteria</taxon>
        <taxon>Pseudomonadati</taxon>
        <taxon>Bacteroidota</taxon>
        <taxon>Bacteroidia</taxon>
        <taxon>Marinilabiliales</taxon>
        <taxon>Marinilabiliaceae</taxon>
        <taxon>Plebeiibacterium</taxon>
    </lineage>
</organism>
<dbReference type="Gene3D" id="3.40.710.10">
    <property type="entry name" value="DD-peptidase/beta-lactamase superfamily"/>
    <property type="match status" value="1"/>
</dbReference>
<dbReference type="PANTHER" id="PTHR43283">
    <property type="entry name" value="BETA-LACTAMASE-RELATED"/>
    <property type="match status" value="1"/>
</dbReference>
<dbReference type="InterPro" id="IPR012338">
    <property type="entry name" value="Beta-lactam/transpept-like"/>
</dbReference>
<dbReference type="EMBL" id="JAPDPI010000004">
    <property type="protein sequence ID" value="MCW3804611.1"/>
    <property type="molecule type" value="Genomic_DNA"/>
</dbReference>
<feature type="domain" description="Beta-lactamase-related" evidence="2">
    <location>
        <begin position="678"/>
        <end position="873"/>
    </location>
</feature>
<sequence>MTKYIVLLFLIIVFIIDISAVNKYPVNYSRIDSLYLNMTLEEKLSLIVVSLRVDDAEDVNNYPLGINCINLDDLYEFAGVSDPMLSDVMIRSAFLKGENSEEIALVSKILHGNHGEGFFFSMKSPYGLMFQDEVQRASDFFLEPTGRLVVPFVTDSNNYQCFVANAYEIPKQILVSHQIKFNVLSEYSSAREFNYFSSLKWHELQKVLQEYEAPPLEFILGMGGLLYSENYIKDITRLKRIFQKKMLPENILEKSCKKILLCKELIRQSSAVKDFRSESDLVSVFVENVQKKGCVLLENKGVIPISGFTGKKIASLHIGTDGVSDFQKVISKYVSCDHFYRQDIPDKDELLTLKNEIEKYNTVIVGVNGDWYDRDVNHFLYTFLYQISERAELILVHFGSGNKLAHLPDNHPFNAILLAFESGKEMQEIAGQILFGGVPARGVLSKNINGHFPFGVGCFTNKSRLGYVDAYTKTYQDTLRLIDQIAYKAIRERATPGCQVLVAKGGDVIYNKAFGYHTYSKKRKVSTSDLYDIASVTKIVSSVPSVMKMVDEGKMEMSDSLSKFLPRLQDTNKQGVVIGDMLIHQAGLQSWIPFYLRTIDKERLKGDIYSKRYSSQYNIKVDTRLYMNRGVHYRNDVFRHSKSGKFNVEVSDKWYMNYEYVDSIKLGIDTSEVTEDPEYRYSDLGYYYIKDIVESVYHTHLDKFVQDNFYAPLGAVKTLYKPLRVYGKKEIVPTENDKSWRKELLQGFVHDPGAAMLGGVGGHAGVFSSAEDLVKILQMYLNEGVYGGERYLNEETIRKFTSVFKEGNRRGLGFDKPVLEKDISGPSCKEASPESYGHSGFTGTLVWVDPKYDLIYIFLSNRIHPNQYNKRLITSDVRTNIQSVIYHSLPEYWEEKSKSEKDEYPEITIND</sequence>
<dbReference type="Proteomes" id="UP001207408">
    <property type="component" value="Unassembled WGS sequence"/>
</dbReference>
<evidence type="ECO:0000256" key="1">
    <source>
        <dbReference type="ARBA" id="ARBA00022801"/>
    </source>
</evidence>
<evidence type="ECO:0000313" key="4">
    <source>
        <dbReference type="Proteomes" id="UP001207408"/>
    </source>
</evidence>
<dbReference type="SUPFAM" id="SSF56601">
    <property type="entry name" value="beta-lactamase/transpeptidase-like"/>
    <property type="match status" value="1"/>
</dbReference>
<dbReference type="Pfam" id="PF00144">
    <property type="entry name" value="Beta-lactamase"/>
    <property type="match status" value="2"/>
</dbReference>
<dbReference type="AlphaFoldDB" id="A0AAE3MB83"/>
<dbReference type="InterPro" id="IPR036881">
    <property type="entry name" value="Glyco_hydro_3_C_sf"/>
</dbReference>
<dbReference type="InterPro" id="IPR001466">
    <property type="entry name" value="Beta-lactam-related"/>
</dbReference>
<comment type="caution">
    <text evidence="3">The sequence shown here is derived from an EMBL/GenBank/DDBJ whole genome shotgun (WGS) entry which is preliminary data.</text>
</comment>
<dbReference type="GO" id="GO:0004553">
    <property type="term" value="F:hydrolase activity, hydrolyzing O-glycosyl compounds"/>
    <property type="evidence" value="ECO:0007669"/>
    <property type="project" value="InterPro"/>
</dbReference>
<proteinExistence type="predicted"/>
<dbReference type="RefSeq" id="WP_301197830.1">
    <property type="nucleotide sequence ID" value="NZ_JAPDPI010000004.1"/>
</dbReference>
<feature type="domain" description="Beta-lactamase-related" evidence="2">
    <location>
        <begin position="490"/>
        <end position="593"/>
    </location>
</feature>
<evidence type="ECO:0000259" key="2">
    <source>
        <dbReference type="Pfam" id="PF00144"/>
    </source>
</evidence>
<dbReference type="InterPro" id="IPR050789">
    <property type="entry name" value="Diverse_Enzym_Activities"/>
</dbReference>
<dbReference type="PANTHER" id="PTHR43283:SF11">
    <property type="entry name" value="BETA-LACTAMASE-RELATED DOMAIN-CONTAINING PROTEIN"/>
    <property type="match status" value="1"/>
</dbReference>
<dbReference type="GO" id="GO:0005975">
    <property type="term" value="P:carbohydrate metabolic process"/>
    <property type="evidence" value="ECO:0007669"/>
    <property type="project" value="InterPro"/>
</dbReference>
<gene>
    <name evidence="3" type="ORF">OM074_03175</name>
</gene>
<name>A0AAE3MB83_9BACT</name>
<keyword evidence="1 3" id="KW-0378">Hydrolase</keyword>
<protein>
    <submittedName>
        <fullName evidence="3">Serine hydrolase</fullName>
    </submittedName>
</protein>
<reference evidence="3" key="1">
    <citation type="submission" date="2022-10" db="EMBL/GenBank/DDBJ databases">
        <authorList>
            <person name="Yu W.X."/>
        </authorList>
    </citation>
    <scope>NUCLEOTIDE SEQUENCE</scope>
    <source>
        <strain evidence="3">D04</strain>
    </source>
</reference>
<dbReference type="Gene3D" id="3.40.50.1700">
    <property type="entry name" value="Glycoside hydrolase family 3 C-terminal domain"/>
    <property type="match status" value="1"/>
</dbReference>
<accession>A0AAE3MB83</accession>